<evidence type="ECO:0000256" key="5">
    <source>
        <dbReference type="ARBA" id="ARBA00022553"/>
    </source>
</evidence>
<dbReference type="FunFam" id="2.10.25.10:FF:000146">
    <property type="entry name" value="Putative neurogenic locus notch"/>
    <property type="match status" value="1"/>
</dbReference>
<dbReference type="PANTHER" id="PTHR24049">
    <property type="entry name" value="CRUMBS FAMILY MEMBER"/>
    <property type="match status" value="1"/>
</dbReference>
<feature type="domain" description="EGF-like" evidence="21">
    <location>
        <begin position="303"/>
        <end position="341"/>
    </location>
</feature>
<feature type="disulfide bond" evidence="18">
    <location>
        <begin position="226"/>
        <end position="235"/>
    </location>
</feature>
<feature type="disulfide bond" evidence="17">
    <location>
        <begin position="737"/>
        <end position="746"/>
    </location>
</feature>
<evidence type="ECO:0000256" key="9">
    <source>
        <dbReference type="ARBA" id="ARBA00022782"/>
    </source>
</evidence>
<evidence type="ECO:0000256" key="1">
    <source>
        <dbReference type="ARBA" id="ARBA00004247"/>
    </source>
</evidence>
<feature type="disulfide bond" evidence="17">
    <location>
        <begin position="661"/>
        <end position="670"/>
    </location>
</feature>
<dbReference type="GO" id="GO:0007157">
    <property type="term" value="P:heterophilic cell-cell adhesion via plasma membrane cell adhesion molecules"/>
    <property type="evidence" value="ECO:0007669"/>
    <property type="project" value="TreeGrafter"/>
</dbReference>
<feature type="domain" description="EGF-like" evidence="21">
    <location>
        <begin position="457"/>
        <end position="492"/>
    </location>
</feature>
<dbReference type="PROSITE" id="PS50026">
    <property type="entry name" value="EGF_3"/>
    <property type="match status" value="14"/>
</dbReference>
<feature type="disulfide bond" evidence="17">
    <location>
        <begin position="699"/>
        <end position="708"/>
    </location>
</feature>
<keyword evidence="6 19" id="KW-0812">Transmembrane</keyword>
<sequence length="1249" mass="137946">MRTSVIRMDLPKIKMHLLLGVAAWLLCTNMWVSATGSFELEVLGIQNTRGELSNGSCCALPDIRLDNGTCVGQCRTFFRLCLKEYQTEVSDTGPCTFGNVSTPVVGGNSFSMHANPHHHVVLKLPFTFRWTKTFTLLLDAIHQDQSLVPNGTHLERVIERHVFSGVQIPGMEWKIKGHRGRAARISYRYRVLCSPHYYDYTCAKFCRPRDDRFGHYKCDEQGDKVCLEGWQGPNCETAVCKLGCHPEHGFCTVPGECQCRPGWKSDLCDQCMPYPGCKHGYCNGSPWQCICDINWGGILCDGDLNFCGTHEPCQNGGTCVNAAPDNYTCRCAEGFSGTNCDIVDNPCASSPCLNQGTCSEINNTFICTCLPGWTGNRCQTNINECESDPCINGGTCLDLVNGYRCLCDPGWEGNQCQFDADECSTNPCVNAKGCRNMVGDYQCSCLAGWSGKNCDQNLNDCLGQCLNGATCIDLVNDYHCACLPGFTGRECQTNINECASNPCLNGGECVDLIADYRCICPVGFKGYRCEIDDDLCHPDPCHNGASCLNRQFDYTCICPQGFQGKNCSIPKVQCQNPPCEVYTDRCATAVPNSSLGMRSITTSLCGDHGKCVNDHMGGFTCVCDPGYTGKYCHENINDCLSSPCKNGGTCVDGLNAFQCFCQEGWEGRFCQINKNDCDPNPCQNNGSCIDAIADYICNCKDQWKGKNCNSRHFHCDLSTCQNGGTCIDMGDTFRCHCKSGWEGHTCQIAKNPSCHSNPCLNGGTCVNIGTSFLCICREGYEGPLCQYDSDDCTPNPCHNNGTCIDGVNWFMCKCAEGFIGPDCRININECASSPCAQGSTCVDEIGTYRCICPSYLTGKHCNISLLPADSSDYCIWKGQVHPENSIWNDGCNGCICVKGKVHCTQMWCGPRLCDLDPNSTKRLCSPGQACVPVSSDACFTPPCRPYGKCVLSDNSSEALSQELIPDEKCVPNNAVLSNNCAKITLFFDKSKMYQGILIEEICSQVRKLPLSYMLLNNRSKDMVIVLCGVKFNEEDSIEVTISTTGRPTIETFHVVSNITKKIADLISRKHHNTTILNGVMEVKVETSMVNADYKERKTYVPLLVLLLSLLILLLVAGGVFWYYWHHRRKKTKRDAHSNSLPRTYSCKLEQLEKDEKTNNLTENNLCRYHNSLQSVMPRDQQQCSFVPSGSSEMIDFDPDKADIPTKIYKSKLPEACVNSTISSEKDCEKNNTFRKLSNHTKDKATGAVI</sequence>
<keyword evidence="11" id="KW-0832">Ubl conjugation</keyword>
<feature type="domain" description="EGF-like" evidence="21">
    <location>
        <begin position="532"/>
        <end position="568"/>
    </location>
</feature>
<dbReference type="GO" id="GO:0000902">
    <property type="term" value="P:cell morphogenesis"/>
    <property type="evidence" value="ECO:0007669"/>
    <property type="project" value="UniProtKB-ARBA"/>
</dbReference>
<dbReference type="GO" id="GO:0051093">
    <property type="term" value="P:negative regulation of developmental process"/>
    <property type="evidence" value="ECO:0007669"/>
    <property type="project" value="UniProtKB-ARBA"/>
</dbReference>
<dbReference type="InterPro" id="IPR011651">
    <property type="entry name" value="Notch_ligand_N"/>
</dbReference>
<evidence type="ECO:0000256" key="3">
    <source>
        <dbReference type="ARBA" id="ARBA00022475"/>
    </source>
</evidence>
<dbReference type="GO" id="GO:0030718">
    <property type="term" value="P:germ-line stem cell population maintenance"/>
    <property type="evidence" value="ECO:0007669"/>
    <property type="project" value="UniProtKB-ARBA"/>
</dbReference>
<evidence type="ECO:0000256" key="14">
    <source>
        <dbReference type="ARBA" id="ARBA00023136"/>
    </source>
</evidence>
<dbReference type="Gene3D" id="2.60.40.3510">
    <property type="match status" value="1"/>
</dbReference>
<feature type="domain" description="EGF-like" evidence="21">
    <location>
        <begin position="788"/>
        <end position="824"/>
    </location>
</feature>
<gene>
    <name evidence="23" type="ORF">LARSCL_LOCUS11868</name>
</gene>
<feature type="disulfide bond" evidence="18">
    <location>
        <begin position="206"/>
        <end position="218"/>
    </location>
</feature>
<feature type="disulfide bond" evidence="17">
    <location>
        <begin position="623"/>
        <end position="632"/>
    </location>
</feature>
<dbReference type="InterPro" id="IPR049883">
    <property type="entry name" value="NOTCH1_EGF-like"/>
</dbReference>
<dbReference type="GO" id="GO:0046331">
    <property type="term" value="P:lateral inhibition"/>
    <property type="evidence" value="ECO:0007669"/>
    <property type="project" value="UniProtKB-ARBA"/>
</dbReference>
<dbReference type="InterPro" id="IPR001007">
    <property type="entry name" value="VWF_dom"/>
</dbReference>
<feature type="domain" description="EGF-like" evidence="21">
    <location>
        <begin position="635"/>
        <end position="671"/>
    </location>
</feature>
<dbReference type="GO" id="GO:0051241">
    <property type="term" value="P:negative regulation of multicellular organismal process"/>
    <property type="evidence" value="ECO:0007669"/>
    <property type="project" value="UniProtKB-ARBA"/>
</dbReference>
<evidence type="ECO:0000313" key="23">
    <source>
        <dbReference type="EMBL" id="CAL1281947.1"/>
    </source>
</evidence>
<dbReference type="FunFam" id="2.10.25.10:FF:000117">
    <property type="entry name" value="Delta-like protein"/>
    <property type="match status" value="2"/>
</dbReference>
<dbReference type="PROSITE" id="PS51051">
    <property type="entry name" value="DSL"/>
    <property type="match status" value="1"/>
</dbReference>
<keyword evidence="13 19" id="KW-1133">Transmembrane helix</keyword>
<dbReference type="GO" id="GO:0009986">
    <property type="term" value="C:cell surface"/>
    <property type="evidence" value="ECO:0007669"/>
    <property type="project" value="UniProtKB-ARBA"/>
</dbReference>
<dbReference type="FunFam" id="2.10.25.10:FF:000525">
    <property type="entry name" value="Fat-like cadherin-related tumor suppressor homolog"/>
    <property type="match status" value="1"/>
</dbReference>
<organism evidence="23 24">
    <name type="scientific">Larinioides sclopetarius</name>
    <dbReference type="NCBI Taxonomy" id="280406"/>
    <lineage>
        <taxon>Eukaryota</taxon>
        <taxon>Metazoa</taxon>
        <taxon>Ecdysozoa</taxon>
        <taxon>Arthropoda</taxon>
        <taxon>Chelicerata</taxon>
        <taxon>Arachnida</taxon>
        <taxon>Araneae</taxon>
        <taxon>Araneomorphae</taxon>
        <taxon>Entelegynae</taxon>
        <taxon>Araneoidea</taxon>
        <taxon>Araneidae</taxon>
        <taxon>Larinioides</taxon>
    </lineage>
</organism>
<evidence type="ECO:0000256" key="8">
    <source>
        <dbReference type="ARBA" id="ARBA00022737"/>
    </source>
</evidence>
<feature type="disulfide bond" evidence="17">
    <location>
        <begin position="461"/>
        <end position="471"/>
    </location>
</feature>
<evidence type="ECO:0000256" key="18">
    <source>
        <dbReference type="PROSITE-ProRule" id="PRU00377"/>
    </source>
</evidence>
<keyword evidence="24" id="KW-1185">Reference proteome</keyword>
<feature type="disulfide bond" evidence="18">
    <location>
        <begin position="193"/>
        <end position="202"/>
    </location>
</feature>
<dbReference type="SMART" id="SM00179">
    <property type="entry name" value="EGF_CA"/>
    <property type="match status" value="14"/>
</dbReference>
<dbReference type="GO" id="GO:0032991">
    <property type="term" value="C:protein-containing complex"/>
    <property type="evidence" value="ECO:0007669"/>
    <property type="project" value="TreeGrafter"/>
</dbReference>
<dbReference type="InterPro" id="IPR018097">
    <property type="entry name" value="EGF_Ca-bd_CS"/>
</dbReference>
<dbReference type="GO" id="GO:0048666">
    <property type="term" value="P:neuron development"/>
    <property type="evidence" value="ECO:0007669"/>
    <property type="project" value="UniProtKB-ARBA"/>
</dbReference>
<feature type="domain" description="EGF-like" evidence="21">
    <location>
        <begin position="750"/>
        <end position="786"/>
    </location>
</feature>
<comment type="caution">
    <text evidence="17">Lacks conserved residue(s) required for the propagation of feature annotation.</text>
</comment>
<dbReference type="CDD" id="cd00054">
    <property type="entry name" value="EGF_CA"/>
    <property type="match status" value="14"/>
</dbReference>
<feature type="domain" description="EGF-like" evidence="21">
    <location>
        <begin position="673"/>
        <end position="709"/>
    </location>
</feature>
<comment type="caution">
    <text evidence="23">The sequence shown here is derived from an EMBL/GenBank/DDBJ whole genome shotgun (WGS) entry which is preliminary data.</text>
</comment>
<dbReference type="GO" id="GO:0005509">
    <property type="term" value="F:calcium ion binding"/>
    <property type="evidence" value="ECO:0007669"/>
    <property type="project" value="InterPro"/>
</dbReference>
<keyword evidence="4 17" id="KW-0245">EGF-like domain</keyword>
<keyword evidence="10" id="KW-0106">Calcium</keyword>
<keyword evidence="9" id="KW-0221">Differentiation</keyword>
<dbReference type="FunFam" id="2.10.25.10:FF:000018">
    <property type="entry name" value="Delta-like 1"/>
    <property type="match status" value="1"/>
</dbReference>
<dbReference type="GO" id="GO:0009967">
    <property type="term" value="P:positive regulation of signal transduction"/>
    <property type="evidence" value="ECO:0007669"/>
    <property type="project" value="UniProtKB-ARBA"/>
</dbReference>
<keyword evidence="14 19" id="KW-0472">Membrane</keyword>
<dbReference type="Proteomes" id="UP001497382">
    <property type="component" value="Unassembled WGS sequence"/>
</dbReference>
<dbReference type="InterPro" id="IPR056986">
    <property type="entry name" value="JAG1_1/2_dom"/>
</dbReference>
<evidence type="ECO:0000256" key="17">
    <source>
        <dbReference type="PROSITE-ProRule" id="PRU00076"/>
    </source>
</evidence>
<dbReference type="PRINTS" id="PR00010">
    <property type="entry name" value="EGFBLOOD"/>
</dbReference>
<dbReference type="GO" id="GO:0048732">
    <property type="term" value="P:gland development"/>
    <property type="evidence" value="ECO:0007669"/>
    <property type="project" value="UniProtKB-ARBA"/>
</dbReference>
<feature type="domain" description="EGF-like" evidence="21">
    <location>
        <begin position="826"/>
        <end position="862"/>
    </location>
</feature>
<evidence type="ECO:0000256" key="16">
    <source>
        <dbReference type="ARBA" id="ARBA00023180"/>
    </source>
</evidence>
<dbReference type="Pfam" id="PF07657">
    <property type="entry name" value="MNNL"/>
    <property type="match status" value="1"/>
</dbReference>
<dbReference type="PRINTS" id="PR02059">
    <property type="entry name" value="JAGGEDFAMILY"/>
</dbReference>
<feature type="disulfide bond" evidence="17">
    <location>
        <begin position="776"/>
        <end position="785"/>
    </location>
</feature>
<feature type="domain" description="DSL" evidence="22">
    <location>
        <begin position="191"/>
        <end position="235"/>
    </location>
</feature>
<dbReference type="GO" id="GO:0016324">
    <property type="term" value="C:apical plasma membrane"/>
    <property type="evidence" value="ECO:0007669"/>
    <property type="project" value="UniProtKB-SubCell"/>
</dbReference>
<feature type="transmembrane region" description="Helical" evidence="20">
    <location>
        <begin position="1099"/>
        <end position="1124"/>
    </location>
</feature>
<dbReference type="Pfam" id="PF00008">
    <property type="entry name" value="EGF"/>
    <property type="match status" value="6"/>
</dbReference>
<comment type="subcellular location">
    <subcellularLocation>
        <location evidence="1">Apical cell membrane</location>
        <topology evidence="1">Single-pass type I membrane protein</topology>
    </subcellularLocation>
    <subcellularLocation>
        <location evidence="19">Membrane</location>
        <topology evidence="19">Single-pass type I membrane protein</topology>
    </subcellularLocation>
</comment>
<dbReference type="InterPro" id="IPR026219">
    <property type="entry name" value="Jagged/Serrate"/>
</dbReference>
<evidence type="ECO:0000256" key="2">
    <source>
        <dbReference type="ARBA" id="ARBA00022473"/>
    </source>
</evidence>
<feature type="disulfide bond" evidence="17">
    <location>
        <begin position="814"/>
        <end position="823"/>
    </location>
</feature>
<dbReference type="InterPro" id="IPR000742">
    <property type="entry name" value="EGF"/>
</dbReference>
<dbReference type="PROSITE" id="PS00010">
    <property type="entry name" value="ASX_HYDROXYL"/>
    <property type="match status" value="11"/>
</dbReference>
<keyword evidence="8 19" id="KW-0677">Repeat</keyword>
<feature type="domain" description="EGF-like" evidence="21">
    <location>
        <begin position="594"/>
        <end position="633"/>
    </location>
</feature>
<dbReference type="FunFam" id="2.10.25.10:FF:000143">
    <property type="entry name" value="Protein crumbs 1"/>
    <property type="match status" value="1"/>
</dbReference>
<dbReference type="FunFam" id="2.10.25.10:FF:000565">
    <property type="entry name" value="Predicted protein"/>
    <property type="match status" value="1"/>
</dbReference>
<dbReference type="GO" id="GO:0048018">
    <property type="term" value="F:receptor ligand activity"/>
    <property type="evidence" value="ECO:0007669"/>
    <property type="project" value="UniProtKB-ARBA"/>
</dbReference>
<dbReference type="Pfam" id="PF01414">
    <property type="entry name" value="DSL"/>
    <property type="match status" value="1"/>
</dbReference>
<dbReference type="SMART" id="SM00181">
    <property type="entry name" value="EGF"/>
    <property type="match status" value="17"/>
</dbReference>
<dbReference type="FunFam" id="2.10.25.10:FF:000123">
    <property type="entry name" value="Crumbs homolog 1 (Drosophila)"/>
    <property type="match status" value="1"/>
</dbReference>
<dbReference type="InterPro" id="IPR009030">
    <property type="entry name" value="Growth_fac_rcpt_cys_sf"/>
</dbReference>
<dbReference type="GO" id="GO:0045179">
    <property type="term" value="C:apical cortex"/>
    <property type="evidence" value="ECO:0007669"/>
    <property type="project" value="UniProtKB-ARBA"/>
</dbReference>
<dbReference type="SUPFAM" id="SSF57184">
    <property type="entry name" value="Growth factor receptor domain"/>
    <property type="match status" value="1"/>
</dbReference>
<evidence type="ECO:0000256" key="4">
    <source>
        <dbReference type="ARBA" id="ARBA00022536"/>
    </source>
</evidence>
<evidence type="ECO:0000259" key="22">
    <source>
        <dbReference type="PROSITE" id="PS51051"/>
    </source>
</evidence>
<evidence type="ECO:0000256" key="12">
    <source>
        <dbReference type="ARBA" id="ARBA00022976"/>
    </source>
</evidence>
<dbReference type="InterPro" id="IPR000152">
    <property type="entry name" value="EGF-type_Asp/Asn_hydroxyl_site"/>
</dbReference>
<dbReference type="InterPro" id="IPR001774">
    <property type="entry name" value="DSL"/>
</dbReference>
<dbReference type="GO" id="GO:0045197">
    <property type="term" value="P:establishment or maintenance of epithelial cell apical/basal polarity"/>
    <property type="evidence" value="ECO:0007669"/>
    <property type="project" value="TreeGrafter"/>
</dbReference>
<dbReference type="InterPro" id="IPR001881">
    <property type="entry name" value="EGF-like_Ca-bd_dom"/>
</dbReference>
<feature type="disulfide bond" evidence="17">
    <location>
        <begin position="482"/>
        <end position="491"/>
    </location>
</feature>
<dbReference type="FunFam" id="2.10.25.10:FF:000613">
    <property type="entry name" value="Delta-like protein"/>
    <property type="match status" value="1"/>
</dbReference>
<evidence type="ECO:0000256" key="20">
    <source>
        <dbReference type="SAM" id="Phobius"/>
    </source>
</evidence>
<evidence type="ECO:0000256" key="6">
    <source>
        <dbReference type="ARBA" id="ARBA00022692"/>
    </source>
</evidence>
<feature type="disulfide bond" evidence="17">
    <location>
        <begin position="369"/>
        <end position="378"/>
    </location>
</feature>
<evidence type="ECO:0000259" key="21">
    <source>
        <dbReference type="PROSITE" id="PS50026"/>
    </source>
</evidence>
<feature type="domain" description="EGF-like" evidence="21">
    <location>
        <begin position="343"/>
        <end position="379"/>
    </location>
</feature>
<evidence type="ECO:0000256" key="10">
    <source>
        <dbReference type="ARBA" id="ARBA00022837"/>
    </source>
</evidence>
<evidence type="ECO:0000256" key="11">
    <source>
        <dbReference type="ARBA" id="ARBA00022843"/>
    </source>
</evidence>
<dbReference type="Pfam" id="PF21700">
    <property type="entry name" value="EGF_DL_JAG"/>
    <property type="match status" value="1"/>
</dbReference>
<keyword evidence="15 17" id="KW-1015">Disulfide bond</keyword>
<keyword evidence="16" id="KW-0325">Glycoprotein</keyword>
<protein>
    <recommendedName>
        <fullName evidence="19">Delta-like protein</fullName>
    </recommendedName>
</protein>
<keyword evidence="3" id="KW-1003">Cell membrane</keyword>
<dbReference type="FunFam" id="2.10.25.10:FF:000294">
    <property type="entry name" value="Delta-like protein"/>
    <property type="match status" value="1"/>
</dbReference>
<evidence type="ECO:0000256" key="13">
    <source>
        <dbReference type="ARBA" id="ARBA00022989"/>
    </source>
</evidence>
<feature type="disulfide bond" evidence="17">
    <location>
        <begin position="852"/>
        <end position="861"/>
    </location>
</feature>
<dbReference type="Pfam" id="PF23575">
    <property type="entry name" value="JAG1"/>
    <property type="match status" value="1"/>
</dbReference>
<dbReference type="EMBL" id="CAXIEN010000151">
    <property type="protein sequence ID" value="CAL1281947.1"/>
    <property type="molecule type" value="Genomic_DNA"/>
</dbReference>
<dbReference type="GO" id="GO:0043208">
    <property type="term" value="F:glycosphingolipid binding"/>
    <property type="evidence" value="ECO:0007669"/>
    <property type="project" value="UniProtKB-ARBA"/>
</dbReference>
<evidence type="ECO:0000256" key="19">
    <source>
        <dbReference type="RuleBase" id="RU280815"/>
    </source>
</evidence>
<dbReference type="Gene3D" id="2.10.25.10">
    <property type="entry name" value="Laminin"/>
    <property type="match status" value="15"/>
</dbReference>
<dbReference type="FunFam" id="2.10.25.10:FF:000472">
    <property type="entry name" value="Uncharacterized protein, isoform A"/>
    <property type="match status" value="1"/>
</dbReference>
<keyword evidence="2 19" id="KW-0217">Developmental protein</keyword>
<dbReference type="GO" id="GO:0008593">
    <property type="term" value="P:regulation of Notch signaling pathway"/>
    <property type="evidence" value="ECO:0007669"/>
    <property type="project" value="UniProtKB-ARBA"/>
</dbReference>
<evidence type="ECO:0000256" key="15">
    <source>
        <dbReference type="ARBA" id="ARBA00023157"/>
    </source>
</evidence>
<feature type="disulfide bond" evidence="17">
    <location>
        <begin position="445"/>
        <end position="454"/>
    </location>
</feature>
<dbReference type="PROSITE" id="PS01186">
    <property type="entry name" value="EGF_2"/>
    <property type="match status" value="12"/>
</dbReference>
<dbReference type="FunFam" id="2.10.25.10:FF:000061">
    <property type="entry name" value="Delta-like protein"/>
    <property type="match status" value="1"/>
</dbReference>
<dbReference type="SMART" id="SM00051">
    <property type="entry name" value="DSL"/>
    <property type="match status" value="1"/>
</dbReference>
<feature type="domain" description="EGF-like" evidence="21">
    <location>
        <begin position="381"/>
        <end position="417"/>
    </location>
</feature>
<dbReference type="GO" id="GO:0007219">
    <property type="term" value="P:Notch signaling pathway"/>
    <property type="evidence" value="ECO:0007669"/>
    <property type="project" value="UniProtKB-KW"/>
</dbReference>
<keyword evidence="5" id="KW-0597">Phosphoprotein</keyword>
<dbReference type="FunFam" id="2.10.25.140:FF:000001">
    <property type="entry name" value="Delta-like protein"/>
    <property type="match status" value="1"/>
</dbReference>
<reference evidence="23 24" key="1">
    <citation type="submission" date="2024-04" db="EMBL/GenBank/DDBJ databases">
        <authorList>
            <person name="Rising A."/>
            <person name="Reimegard J."/>
            <person name="Sonavane S."/>
            <person name="Akerstrom W."/>
            <person name="Nylinder S."/>
            <person name="Hedman E."/>
            <person name="Kallberg Y."/>
        </authorList>
    </citation>
    <scope>NUCLEOTIDE SEQUENCE [LARGE SCALE GENOMIC DNA]</scope>
</reference>
<dbReference type="SUPFAM" id="SSF57196">
    <property type="entry name" value="EGF/Laminin"/>
    <property type="match status" value="11"/>
</dbReference>
<keyword evidence="7 19" id="KW-0732">Signal</keyword>
<keyword evidence="12" id="KW-0914">Notch signaling pathway</keyword>
<dbReference type="GO" id="GO:0016330">
    <property type="term" value="P:second mitotic wave involved in compound eye morphogenesis"/>
    <property type="evidence" value="ECO:0007669"/>
    <property type="project" value="UniProtKB-ARBA"/>
</dbReference>
<comment type="function">
    <text evidence="19">Putative Notch ligand involved in the mediation of Notch signaling.</text>
</comment>
<feature type="domain" description="EGF-like" evidence="21">
    <location>
        <begin position="419"/>
        <end position="455"/>
    </location>
</feature>
<evidence type="ECO:0000313" key="24">
    <source>
        <dbReference type="Proteomes" id="UP001497382"/>
    </source>
</evidence>
<dbReference type="GO" id="GO:0060255">
    <property type="term" value="P:regulation of macromolecule metabolic process"/>
    <property type="evidence" value="ECO:0007669"/>
    <property type="project" value="UniProtKB-ARBA"/>
</dbReference>
<dbReference type="Pfam" id="PF07645">
    <property type="entry name" value="EGF_CA"/>
    <property type="match status" value="1"/>
</dbReference>
<feature type="disulfide bond" evidence="17">
    <location>
        <begin position="558"/>
        <end position="567"/>
    </location>
</feature>
<proteinExistence type="predicted"/>
<dbReference type="AlphaFoldDB" id="A0AAV2AD82"/>
<feature type="domain" description="EGF-like" evidence="21">
    <location>
        <begin position="494"/>
        <end position="530"/>
    </location>
</feature>
<dbReference type="PROSITE" id="PS01187">
    <property type="entry name" value="EGF_CA"/>
    <property type="match status" value="5"/>
</dbReference>
<dbReference type="Pfam" id="PF25024">
    <property type="entry name" value="EGF_TEN"/>
    <property type="match status" value="1"/>
</dbReference>
<feature type="disulfide bond" evidence="17">
    <location>
        <begin position="331"/>
        <end position="340"/>
    </location>
</feature>
<dbReference type="SMART" id="SM00215">
    <property type="entry name" value="VWC_out"/>
    <property type="match status" value="1"/>
</dbReference>
<dbReference type="Gene3D" id="2.10.25.140">
    <property type="match status" value="1"/>
</dbReference>
<feature type="domain" description="EGF-like" evidence="21">
    <location>
        <begin position="711"/>
        <end position="747"/>
    </location>
</feature>
<accession>A0AAV2AD82</accession>
<dbReference type="InterPro" id="IPR051022">
    <property type="entry name" value="Notch_Cell-Fate_Det"/>
</dbReference>
<dbReference type="FunFam" id="2.10.25.10:FF:000230">
    <property type="entry name" value="Delta-like protein"/>
    <property type="match status" value="1"/>
</dbReference>
<dbReference type="GO" id="GO:0042063">
    <property type="term" value="P:gliogenesis"/>
    <property type="evidence" value="ECO:0007669"/>
    <property type="project" value="UniProtKB-ARBA"/>
</dbReference>
<feature type="disulfide bond" evidence="17">
    <location>
        <begin position="407"/>
        <end position="416"/>
    </location>
</feature>
<dbReference type="FunFam" id="2.10.25.10:FF:000431">
    <property type="entry name" value="Delta-like protein"/>
    <property type="match status" value="1"/>
</dbReference>
<dbReference type="GO" id="GO:0080090">
    <property type="term" value="P:regulation of primary metabolic process"/>
    <property type="evidence" value="ECO:0007669"/>
    <property type="project" value="UniProtKB-ARBA"/>
</dbReference>
<feature type="disulfide bond" evidence="17">
    <location>
        <begin position="520"/>
        <end position="529"/>
    </location>
</feature>
<name>A0AAV2AD82_9ARAC</name>
<dbReference type="GO" id="GO:0005112">
    <property type="term" value="F:Notch binding"/>
    <property type="evidence" value="ECO:0007669"/>
    <property type="project" value="InterPro"/>
</dbReference>
<dbReference type="PROSITE" id="PS00022">
    <property type="entry name" value="EGF_1"/>
    <property type="match status" value="14"/>
</dbReference>
<evidence type="ECO:0000256" key="7">
    <source>
        <dbReference type="ARBA" id="ARBA00022729"/>
    </source>
</evidence>